<evidence type="ECO:0000313" key="2">
    <source>
        <dbReference type="EMBL" id="CBW15310.1"/>
    </source>
</evidence>
<dbReference type="SUPFAM" id="SSF88723">
    <property type="entry name" value="PIN domain-like"/>
    <property type="match status" value="1"/>
</dbReference>
<dbReference type="KEGG" id="hpr:PARA_12070"/>
<dbReference type="Pfam" id="PF01850">
    <property type="entry name" value="PIN"/>
    <property type="match status" value="1"/>
</dbReference>
<dbReference type="InterPro" id="IPR029060">
    <property type="entry name" value="PIN-like_dom_sf"/>
</dbReference>
<protein>
    <recommendedName>
        <fullName evidence="1">PIN domain-containing protein</fullName>
    </recommendedName>
</protein>
<evidence type="ECO:0000313" key="3">
    <source>
        <dbReference type="Proteomes" id="UP000007052"/>
    </source>
</evidence>
<accession>A0AB33QJ20</accession>
<proteinExistence type="predicted"/>
<name>A0AB33QJ20_HAEP3</name>
<dbReference type="Proteomes" id="UP000007052">
    <property type="component" value="Chromosome"/>
</dbReference>
<organism evidence="2 3">
    <name type="scientific">Haemophilus parainfluenzae (strain T3T1)</name>
    <dbReference type="NCBI Taxonomy" id="862965"/>
    <lineage>
        <taxon>Bacteria</taxon>
        <taxon>Pseudomonadati</taxon>
        <taxon>Pseudomonadota</taxon>
        <taxon>Gammaproteobacteria</taxon>
        <taxon>Pasteurellales</taxon>
        <taxon>Pasteurellaceae</taxon>
        <taxon>Haemophilus</taxon>
    </lineage>
</organism>
<evidence type="ECO:0000259" key="1">
    <source>
        <dbReference type="Pfam" id="PF01850"/>
    </source>
</evidence>
<sequence>MSSNKILLDANFLIRALEDSSSEEYKQLTDYLESDDLVIYITPLIYYEVLRGVDWDNINNHTKFKGTLALISNLNIDKSIADKATELVRFEKKYRASRGEQSKKIDKHNFDIMHFSTAKVHGLKIASNDADIQAWEKLHTELIASQAN</sequence>
<dbReference type="EMBL" id="FQ312002">
    <property type="protein sequence ID" value="CBW15310.1"/>
    <property type="molecule type" value="Genomic_DNA"/>
</dbReference>
<dbReference type="AlphaFoldDB" id="A0AB33QJ20"/>
<dbReference type="InterPro" id="IPR002716">
    <property type="entry name" value="PIN_dom"/>
</dbReference>
<reference evidence="3" key="1">
    <citation type="submission" date="2010-07" db="EMBL/GenBank/DDBJ databases">
        <title>The genome sequence of Haemophilus parainfluenzae T3T1.</title>
        <authorList>
            <person name="Crook D."/>
            <person name="Hood D."/>
            <person name="Moxon R."/>
            <person name="Parkhill J."/>
            <person name="Aslett M."/>
            <person name="Bentley S.D."/>
        </authorList>
    </citation>
    <scope>NUCLEOTIDE SEQUENCE [LARGE SCALE GENOMIC DNA]</scope>
    <source>
        <strain evidence="3">T3T1</strain>
    </source>
</reference>
<feature type="domain" description="PIN" evidence="1">
    <location>
        <begin position="6"/>
        <end position="133"/>
    </location>
</feature>
<dbReference type="Gene3D" id="3.40.50.1010">
    <property type="entry name" value="5'-nuclease"/>
    <property type="match status" value="1"/>
</dbReference>
<gene>
    <name evidence="2" type="ordered locus">PARA_12070</name>
</gene>
<dbReference type="RefSeq" id="WP_014064992.1">
    <property type="nucleotide sequence ID" value="NC_015964.1"/>
</dbReference>